<organism evidence="1 2">
    <name type="scientific">Monilinia fructigena</name>
    <dbReference type="NCBI Taxonomy" id="38457"/>
    <lineage>
        <taxon>Eukaryota</taxon>
        <taxon>Fungi</taxon>
        <taxon>Dikarya</taxon>
        <taxon>Ascomycota</taxon>
        <taxon>Pezizomycotina</taxon>
        <taxon>Leotiomycetes</taxon>
        <taxon>Helotiales</taxon>
        <taxon>Sclerotiniaceae</taxon>
        <taxon>Monilinia</taxon>
    </lineage>
</organism>
<evidence type="ECO:0000313" key="1">
    <source>
        <dbReference type="EMBL" id="RAL65627.1"/>
    </source>
</evidence>
<dbReference type="OrthoDB" id="412788at2759"/>
<comment type="caution">
    <text evidence="1">The sequence shown here is derived from an EMBL/GenBank/DDBJ whole genome shotgun (WGS) entry which is preliminary data.</text>
</comment>
<name>A0A395IZD4_9HELO</name>
<accession>A0A395IZD4</accession>
<proteinExistence type="predicted"/>
<dbReference type="EMBL" id="QKRW01000009">
    <property type="protein sequence ID" value="RAL65627.1"/>
    <property type="molecule type" value="Genomic_DNA"/>
</dbReference>
<evidence type="ECO:0000313" key="2">
    <source>
        <dbReference type="Proteomes" id="UP000249056"/>
    </source>
</evidence>
<sequence length="154" mass="17449">MRKDGKANVGSRRLYFPRPSLGLGYIQYFEWTDEYLTEGPVEKYSIGEPISDEQLTNLSFEKKISPSKIPEATRESFSLDNHGFIVRNFGKGAASLAEHEELGDATIQKSYLPLIEGLLKAEVEGANRVFPFDWRVRNAELRISGRLTSSCTHY</sequence>
<reference evidence="1 2" key="1">
    <citation type="submission" date="2018-06" db="EMBL/GenBank/DDBJ databases">
        <title>Genome Sequence of the Brown Rot Fungal Pathogen Monilinia fructigena.</title>
        <authorList>
            <person name="Landi L."/>
            <person name="De Miccolis Angelini R.M."/>
            <person name="Pollastro S."/>
            <person name="Abate D."/>
            <person name="Faretra F."/>
            <person name="Romanazzi G."/>
        </authorList>
    </citation>
    <scope>NUCLEOTIDE SEQUENCE [LARGE SCALE GENOMIC DNA]</scope>
    <source>
        <strain evidence="1 2">Mfrg269</strain>
    </source>
</reference>
<gene>
    <name evidence="1" type="ORF">DID88_005299</name>
</gene>
<dbReference type="AlphaFoldDB" id="A0A395IZD4"/>
<keyword evidence="2" id="KW-1185">Reference proteome</keyword>
<protein>
    <submittedName>
        <fullName evidence="1">Uncharacterized protein</fullName>
    </submittedName>
</protein>
<dbReference type="Proteomes" id="UP000249056">
    <property type="component" value="Unassembled WGS sequence"/>
</dbReference>